<accession>A0A1W1D0N0</accession>
<sequence length="155" mass="18157">MDKKNLLYTNTLKPKQGNDPYMMAASITINQKKEIKLKKHIVEEKREEFLHKERTLDDFAFLPKSDFGLLMFFIFIPYILGSIFVLFYVFSGNIERFVDIFNDYSGLLIWGIGYEVIASLIILIFLRIVFFSFKATGKDIENKQVKRRRIGGGLR</sequence>
<dbReference type="AlphaFoldDB" id="A0A1W1D0N0"/>
<dbReference type="EMBL" id="FPHM01000290">
    <property type="protein sequence ID" value="SFV71666.1"/>
    <property type="molecule type" value="Genomic_DNA"/>
</dbReference>
<gene>
    <name evidence="2" type="ORF">MNB_SV-13-941</name>
</gene>
<name>A0A1W1D0N0_9ZZZZ</name>
<proteinExistence type="predicted"/>
<reference evidence="2" key="1">
    <citation type="submission" date="2016-10" db="EMBL/GenBank/DDBJ databases">
        <authorList>
            <person name="de Groot N.N."/>
        </authorList>
    </citation>
    <scope>NUCLEOTIDE SEQUENCE</scope>
</reference>
<keyword evidence="1" id="KW-0472">Membrane</keyword>
<evidence type="ECO:0000256" key="1">
    <source>
        <dbReference type="SAM" id="Phobius"/>
    </source>
</evidence>
<feature type="transmembrane region" description="Helical" evidence="1">
    <location>
        <begin position="69"/>
        <end position="90"/>
    </location>
</feature>
<keyword evidence="1" id="KW-0812">Transmembrane</keyword>
<organism evidence="2">
    <name type="scientific">hydrothermal vent metagenome</name>
    <dbReference type="NCBI Taxonomy" id="652676"/>
    <lineage>
        <taxon>unclassified sequences</taxon>
        <taxon>metagenomes</taxon>
        <taxon>ecological metagenomes</taxon>
    </lineage>
</organism>
<protein>
    <submittedName>
        <fullName evidence="2">Uncharacterized protein</fullName>
    </submittedName>
</protein>
<keyword evidence="1" id="KW-1133">Transmembrane helix</keyword>
<evidence type="ECO:0000313" key="2">
    <source>
        <dbReference type="EMBL" id="SFV71666.1"/>
    </source>
</evidence>
<feature type="transmembrane region" description="Helical" evidence="1">
    <location>
        <begin position="110"/>
        <end position="133"/>
    </location>
</feature>